<name>A0A445HGR5_GLYSO</name>
<dbReference type="AlphaFoldDB" id="A0A445HGR5"/>
<comment type="caution">
    <text evidence="3">The sequence shown here is derived from an EMBL/GenBank/DDBJ whole genome shotgun (WGS) entry which is preliminary data.</text>
</comment>
<accession>A0A445HGR5</accession>
<reference evidence="3 4" key="1">
    <citation type="submission" date="2018-09" db="EMBL/GenBank/DDBJ databases">
        <title>A high-quality reference genome of wild soybean provides a powerful tool to mine soybean genomes.</title>
        <authorList>
            <person name="Xie M."/>
            <person name="Chung C.Y.L."/>
            <person name="Li M.-W."/>
            <person name="Wong F.-L."/>
            <person name="Chan T.-F."/>
            <person name="Lam H.-M."/>
        </authorList>
    </citation>
    <scope>NUCLEOTIDE SEQUENCE [LARGE SCALE GENOMIC DNA]</scope>
    <source>
        <strain evidence="4">cv. W05</strain>
        <tissue evidence="3">Hypocotyl of etiolated seedlings</tissue>
    </source>
</reference>
<dbReference type="GO" id="GO:0009067">
    <property type="term" value="P:aspartate family amino acid biosynthetic process"/>
    <property type="evidence" value="ECO:0007669"/>
    <property type="project" value="InterPro"/>
</dbReference>
<organism evidence="3 4">
    <name type="scientific">Glycine soja</name>
    <name type="common">Wild soybean</name>
    <dbReference type="NCBI Taxonomy" id="3848"/>
    <lineage>
        <taxon>Eukaryota</taxon>
        <taxon>Viridiplantae</taxon>
        <taxon>Streptophyta</taxon>
        <taxon>Embryophyta</taxon>
        <taxon>Tracheophyta</taxon>
        <taxon>Spermatophyta</taxon>
        <taxon>Magnoliopsida</taxon>
        <taxon>eudicotyledons</taxon>
        <taxon>Gunneridae</taxon>
        <taxon>Pentapetalae</taxon>
        <taxon>rosids</taxon>
        <taxon>fabids</taxon>
        <taxon>Fabales</taxon>
        <taxon>Fabaceae</taxon>
        <taxon>Papilionoideae</taxon>
        <taxon>50 kb inversion clade</taxon>
        <taxon>NPAAA clade</taxon>
        <taxon>indigoferoid/millettioid clade</taxon>
        <taxon>Phaseoleae</taxon>
        <taxon>Glycine</taxon>
        <taxon>Glycine subgen. Soja</taxon>
    </lineage>
</organism>
<dbReference type="PANTHER" id="PTHR43070">
    <property type="match status" value="1"/>
</dbReference>
<feature type="domain" description="Aspartate/glutamate/uridylate kinase" evidence="2">
    <location>
        <begin position="2"/>
        <end position="43"/>
    </location>
</feature>
<dbReference type="Pfam" id="PF00696">
    <property type="entry name" value="AA_kinase"/>
    <property type="match status" value="1"/>
</dbReference>
<dbReference type="GO" id="GO:0016301">
    <property type="term" value="F:kinase activity"/>
    <property type="evidence" value="ECO:0007669"/>
    <property type="project" value="UniProtKB-KW"/>
</dbReference>
<sequence>MGALFRARQVIIWTDVDGVYSADLRKVGDVVILKTLSYQEAWGMANINVRAVAQGSFQIFSLKNHNNNDHYCAWFNWKRTA</sequence>
<keyword evidence="4" id="KW-1185">Reference proteome</keyword>
<keyword evidence="3" id="KW-0418">Kinase</keyword>
<keyword evidence="1" id="KW-0521">NADP</keyword>
<evidence type="ECO:0000313" key="3">
    <source>
        <dbReference type="EMBL" id="RZB72787.1"/>
    </source>
</evidence>
<gene>
    <name evidence="3" type="ORF">D0Y65_036845</name>
</gene>
<protein>
    <submittedName>
        <fullName evidence="3">Bifunctional aspartokinase/homoserine dehydrogenase, chloroplastic isoform B</fullName>
    </submittedName>
</protein>
<dbReference type="EMBL" id="QZWG01000013">
    <property type="protein sequence ID" value="RZB72787.1"/>
    <property type="molecule type" value="Genomic_DNA"/>
</dbReference>
<dbReference type="Proteomes" id="UP000289340">
    <property type="component" value="Chromosome 13"/>
</dbReference>
<evidence type="ECO:0000256" key="1">
    <source>
        <dbReference type="ARBA" id="ARBA00022857"/>
    </source>
</evidence>
<dbReference type="InterPro" id="IPR036393">
    <property type="entry name" value="AceGlu_kinase-like_sf"/>
</dbReference>
<dbReference type="Gene3D" id="3.40.1160.10">
    <property type="entry name" value="Acetylglutamate kinase-like"/>
    <property type="match status" value="1"/>
</dbReference>
<dbReference type="InterPro" id="IPR001048">
    <property type="entry name" value="Asp/Glu/Uridylate_kinase"/>
</dbReference>
<keyword evidence="3" id="KW-0808">Transferase</keyword>
<dbReference type="GO" id="GO:0004412">
    <property type="term" value="F:homoserine dehydrogenase activity"/>
    <property type="evidence" value="ECO:0007669"/>
    <property type="project" value="InterPro"/>
</dbReference>
<dbReference type="SUPFAM" id="SSF53633">
    <property type="entry name" value="Carbamate kinase-like"/>
    <property type="match status" value="1"/>
</dbReference>
<proteinExistence type="predicted"/>
<evidence type="ECO:0000259" key="2">
    <source>
        <dbReference type="Pfam" id="PF00696"/>
    </source>
</evidence>
<evidence type="ECO:0000313" key="4">
    <source>
        <dbReference type="Proteomes" id="UP000289340"/>
    </source>
</evidence>
<dbReference type="InterPro" id="IPR011147">
    <property type="entry name" value="Bifunc_Aspkin/hSer_DH"/>
</dbReference>
<dbReference type="GO" id="GO:0009090">
    <property type="term" value="P:homoserine biosynthetic process"/>
    <property type="evidence" value="ECO:0007669"/>
    <property type="project" value="TreeGrafter"/>
</dbReference>
<dbReference type="PANTHER" id="PTHR43070:SF5">
    <property type="entry name" value="HOMOSERINE DEHYDROGENASE"/>
    <property type="match status" value="1"/>
</dbReference>